<evidence type="ECO:0000256" key="6">
    <source>
        <dbReference type="ARBA" id="ARBA00022989"/>
    </source>
</evidence>
<dbReference type="PANTHER" id="PTHR34128">
    <property type="entry name" value="CYTOCHROME C-TYPE BIOGENESIS PROTEIN CCME HOMOLOG, MITOCHONDRIAL"/>
    <property type="match status" value="1"/>
</dbReference>
<dbReference type="InterPro" id="IPR004329">
    <property type="entry name" value="CcmE"/>
</dbReference>
<protein>
    <submittedName>
        <fullName evidence="10">Uncharacterized protein</fullName>
    </submittedName>
</protein>
<organism evidence="10 11">
    <name type="scientific">Rehmannia glutinosa</name>
    <name type="common">Chinese foxglove</name>
    <dbReference type="NCBI Taxonomy" id="99300"/>
    <lineage>
        <taxon>Eukaryota</taxon>
        <taxon>Viridiplantae</taxon>
        <taxon>Streptophyta</taxon>
        <taxon>Embryophyta</taxon>
        <taxon>Tracheophyta</taxon>
        <taxon>Spermatophyta</taxon>
        <taxon>Magnoliopsida</taxon>
        <taxon>eudicotyledons</taxon>
        <taxon>Gunneridae</taxon>
        <taxon>Pentapetalae</taxon>
        <taxon>asterids</taxon>
        <taxon>lamiids</taxon>
        <taxon>Lamiales</taxon>
        <taxon>Orobanchaceae</taxon>
        <taxon>Rehmannieae</taxon>
        <taxon>Rehmannia</taxon>
    </lineage>
</organism>
<feature type="region of interest" description="Disordered" evidence="9">
    <location>
        <begin position="51"/>
        <end position="95"/>
    </location>
</feature>
<evidence type="ECO:0000313" key="11">
    <source>
        <dbReference type="Proteomes" id="UP001318860"/>
    </source>
</evidence>
<keyword evidence="3" id="KW-0812">Transmembrane</keyword>
<evidence type="ECO:0000256" key="2">
    <source>
        <dbReference type="ARBA" id="ARBA00022617"/>
    </source>
</evidence>
<feature type="compositionally biased region" description="Polar residues" evidence="9">
    <location>
        <begin position="51"/>
        <end position="63"/>
    </location>
</feature>
<dbReference type="SUPFAM" id="SSF82093">
    <property type="entry name" value="Heme chaperone CcmE"/>
    <property type="match status" value="1"/>
</dbReference>
<name>A0ABR0VTV4_REHGL</name>
<evidence type="ECO:0000256" key="1">
    <source>
        <dbReference type="ARBA" id="ARBA00004370"/>
    </source>
</evidence>
<keyword evidence="4" id="KW-0479">Metal-binding</keyword>
<keyword evidence="7" id="KW-0408">Iron</keyword>
<gene>
    <name evidence="10" type="ORF">DH2020_027856</name>
</gene>
<keyword evidence="8" id="KW-0472">Membrane</keyword>
<dbReference type="PANTHER" id="PTHR34128:SF2">
    <property type="entry name" value="CYTOCHROME C-TYPE BIOGENESIS PROTEIN CCME HOMOLOG, MITOCHONDRIAL"/>
    <property type="match status" value="1"/>
</dbReference>
<evidence type="ECO:0000313" key="10">
    <source>
        <dbReference type="EMBL" id="KAK6138382.1"/>
    </source>
</evidence>
<evidence type="ECO:0000256" key="8">
    <source>
        <dbReference type="ARBA" id="ARBA00023136"/>
    </source>
</evidence>
<evidence type="ECO:0000256" key="5">
    <source>
        <dbReference type="ARBA" id="ARBA00022748"/>
    </source>
</evidence>
<keyword evidence="6" id="KW-1133">Transmembrane helix</keyword>
<keyword evidence="5" id="KW-0201">Cytochrome c-type biogenesis</keyword>
<sequence length="280" mass="30875">MASRFSSRFLRRHLLRHHPPPLPCHHFTTASAAVLVSKSHPFTQTLFNSQRSPIINHPNTHSYASYPPGPSARPDLKSPISEPGPSAPDPAPLDLRPNLQLHRRVHSHCPQPISGPISLLHNPSDALQKYNSDPTKSKFRLGGLVLENSVIQIPSSPETQFVITDLITDILVKYEGSLPDLFREGHSVVVEGFIRPVDDEIRKKEEVTLSSSSKLGVTEKARSLDCYFAATEVLAKHDEKYMPAEVAAAIEKNKKLIEEKEKIGEEALINASASSNARAA</sequence>
<dbReference type="InterPro" id="IPR012340">
    <property type="entry name" value="NA-bd_OB-fold"/>
</dbReference>
<evidence type="ECO:0000256" key="3">
    <source>
        <dbReference type="ARBA" id="ARBA00022692"/>
    </source>
</evidence>
<proteinExistence type="predicted"/>
<dbReference type="Gene3D" id="2.40.50.140">
    <property type="entry name" value="Nucleic acid-binding proteins"/>
    <property type="match status" value="1"/>
</dbReference>
<accession>A0ABR0VTV4</accession>
<comment type="caution">
    <text evidence="10">The sequence shown here is derived from an EMBL/GenBank/DDBJ whole genome shotgun (WGS) entry which is preliminary data.</text>
</comment>
<dbReference type="Pfam" id="PF03100">
    <property type="entry name" value="CcmE"/>
    <property type="match status" value="1"/>
</dbReference>
<keyword evidence="2" id="KW-0349">Heme</keyword>
<evidence type="ECO:0000256" key="7">
    <source>
        <dbReference type="ARBA" id="ARBA00023004"/>
    </source>
</evidence>
<evidence type="ECO:0000256" key="9">
    <source>
        <dbReference type="SAM" id="MobiDB-lite"/>
    </source>
</evidence>
<reference evidence="10 11" key="1">
    <citation type="journal article" date="2021" name="Comput. Struct. Biotechnol. J.">
        <title>De novo genome assembly of the potent medicinal plant Rehmannia glutinosa using nanopore technology.</title>
        <authorList>
            <person name="Ma L."/>
            <person name="Dong C."/>
            <person name="Song C."/>
            <person name="Wang X."/>
            <person name="Zheng X."/>
            <person name="Niu Y."/>
            <person name="Chen S."/>
            <person name="Feng W."/>
        </authorList>
    </citation>
    <scope>NUCLEOTIDE SEQUENCE [LARGE SCALE GENOMIC DNA]</scope>
    <source>
        <strain evidence="10">DH-2019</strain>
    </source>
</reference>
<dbReference type="Proteomes" id="UP001318860">
    <property type="component" value="Unassembled WGS sequence"/>
</dbReference>
<evidence type="ECO:0000256" key="4">
    <source>
        <dbReference type="ARBA" id="ARBA00022723"/>
    </source>
</evidence>
<dbReference type="EMBL" id="JABTTQ020000734">
    <property type="protein sequence ID" value="KAK6138382.1"/>
    <property type="molecule type" value="Genomic_DNA"/>
</dbReference>
<dbReference type="InterPro" id="IPR036127">
    <property type="entry name" value="CcmE-like_sf"/>
</dbReference>
<comment type="subcellular location">
    <subcellularLocation>
        <location evidence="1">Membrane</location>
    </subcellularLocation>
</comment>
<keyword evidence="11" id="KW-1185">Reference proteome</keyword>